<dbReference type="OrthoDB" id="685187at2759"/>
<organism evidence="2 3">
    <name type="scientific">Apostasia shenzhenica</name>
    <dbReference type="NCBI Taxonomy" id="1088818"/>
    <lineage>
        <taxon>Eukaryota</taxon>
        <taxon>Viridiplantae</taxon>
        <taxon>Streptophyta</taxon>
        <taxon>Embryophyta</taxon>
        <taxon>Tracheophyta</taxon>
        <taxon>Spermatophyta</taxon>
        <taxon>Magnoliopsida</taxon>
        <taxon>Liliopsida</taxon>
        <taxon>Asparagales</taxon>
        <taxon>Orchidaceae</taxon>
        <taxon>Apostasioideae</taxon>
        <taxon>Apostasia</taxon>
    </lineage>
</organism>
<feature type="compositionally biased region" description="Basic residues" evidence="1">
    <location>
        <begin position="77"/>
        <end position="92"/>
    </location>
</feature>
<gene>
    <name evidence="2" type="ORF">AXF42_Ash000363</name>
</gene>
<dbReference type="EMBL" id="KZ451982">
    <property type="protein sequence ID" value="PKA54528.1"/>
    <property type="molecule type" value="Genomic_DNA"/>
</dbReference>
<dbReference type="Proteomes" id="UP000236161">
    <property type="component" value="Unassembled WGS sequence"/>
</dbReference>
<feature type="region of interest" description="Disordered" evidence="1">
    <location>
        <begin position="67"/>
        <end position="92"/>
    </location>
</feature>
<accession>A0A2I0AG72</accession>
<reference evidence="2 3" key="1">
    <citation type="journal article" date="2017" name="Nature">
        <title>The Apostasia genome and the evolution of orchids.</title>
        <authorList>
            <person name="Zhang G.Q."/>
            <person name="Liu K.W."/>
            <person name="Li Z."/>
            <person name="Lohaus R."/>
            <person name="Hsiao Y.Y."/>
            <person name="Niu S.C."/>
            <person name="Wang J.Y."/>
            <person name="Lin Y.C."/>
            <person name="Xu Q."/>
            <person name="Chen L.J."/>
            <person name="Yoshida K."/>
            <person name="Fujiwara S."/>
            <person name="Wang Z.W."/>
            <person name="Zhang Y.Q."/>
            <person name="Mitsuda N."/>
            <person name="Wang M."/>
            <person name="Liu G.H."/>
            <person name="Pecoraro L."/>
            <person name="Huang H.X."/>
            <person name="Xiao X.J."/>
            <person name="Lin M."/>
            <person name="Wu X.Y."/>
            <person name="Wu W.L."/>
            <person name="Chen Y.Y."/>
            <person name="Chang S.B."/>
            <person name="Sakamoto S."/>
            <person name="Ohme-Takagi M."/>
            <person name="Yagi M."/>
            <person name="Zeng S.J."/>
            <person name="Shen C.Y."/>
            <person name="Yeh C.M."/>
            <person name="Luo Y.B."/>
            <person name="Tsai W.C."/>
            <person name="Van de Peer Y."/>
            <person name="Liu Z.J."/>
        </authorList>
    </citation>
    <scope>NUCLEOTIDE SEQUENCE [LARGE SCALE GENOMIC DNA]</scope>
    <source>
        <strain evidence="3">cv. Shenzhen</strain>
        <tissue evidence="2">Stem</tissue>
    </source>
</reference>
<protein>
    <submittedName>
        <fullName evidence="2">Uncharacterized protein</fullName>
    </submittedName>
</protein>
<name>A0A2I0AG72_9ASPA</name>
<dbReference type="AlphaFoldDB" id="A0A2I0AG72"/>
<keyword evidence="3" id="KW-1185">Reference proteome</keyword>
<sequence>MNAELHRSRAKLAEMEAAKSGDGIREQLWSEETREDEEILGSKIQKIAVEKKEYFLPSLATAIQLSEGDSDSIDGRRKTKMKKKKNKKKKKKPIVPLIGHLFSKKKNSIELGEDSLYTKPYYSVVI</sequence>
<proteinExistence type="predicted"/>
<evidence type="ECO:0000313" key="2">
    <source>
        <dbReference type="EMBL" id="PKA54528.1"/>
    </source>
</evidence>
<evidence type="ECO:0000313" key="3">
    <source>
        <dbReference type="Proteomes" id="UP000236161"/>
    </source>
</evidence>
<evidence type="ECO:0000256" key="1">
    <source>
        <dbReference type="SAM" id="MobiDB-lite"/>
    </source>
</evidence>